<evidence type="ECO:0000313" key="2">
    <source>
        <dbReference type="EMBL" id="TGY84643.1"/>
    </source>
</evidence>
<dbReference type="GO" id="GO:0004824">
    <property type="term" value="F:lysine-tRNA ligase activity"/>
    <property type="evidence" value="ECO:0007669"/>
    <property type="project" value="UniProtKB-EC"/>
</dbReference>
<dbReference type="Gene3D" id="3.40.50.620">
    <property type="entry name" value="HUPs"/>
    <property type="match status" value="1"/>
</dbReference>
<dbReference type="EMBL" id="SRXW01000121">
    <property type="protein sequence ID" value="TGY84643.1"/>
    <property type="molecule type" value="Genomic_DNA"/>
</dbReference>
<dbReference type="GO" id="GO:0006430">
    <property type="term" value="P:lysyl-tRNA aminoacylation"/>
    <property type="evidence" value="ECO:0007669"/>
    <property type="project" value="InterPro"/>
</dbReference>
<dbReference type="PANTHER" id="PTHR37940:SF1">
    <property type="entry name" value="LYSINE--TRNA LIGASE"/>
    <property type="match status" value="1"/>
</dbReference>
<dbReference type="GO" id="GO:0005737">
    <property type="term" value="C:cytoplasm"/>
    <property type="evidence" value="ECO:0007669"/>
    <property type="project" value="InterPro"/>
</dbReference>
<keyword evidence="2" id="KW-0436">Ligase</keyword>
<reference evidence="2 3" key="1">
    <citation type="journal article" date="2017" name="Int. J. Syst. Evol. Microbiol.">
        <title>Marinicauda algicola sp. nov., isolated from a marine red alga Rhodosorus marinus.</title>
        <authorList>
            <person name="Jeong S.E."/>
            <person name="Jeon S.H."/>
            <person name="Chun B.H."/>
            <person name="Kim D.W."/>
            <person name="Jeon C.O."/>
        </authorList>
    </citation>
    <scope>NUCLEOTIDE SEQUENCE [LARGE SCALE GENOMIC DNA]</scope>
    <source>
        <strain evidence="2 3">JCM 31718</strain>
    </source>
</reference>
<name>A0A4S2GPD6_9PROT</name>
<accession>A0A4S2GPD6</accession>
<dbReference type="PANTHER" id="PTHR37940">
    <property type="entry name" value="LYSINE--TRNA LIGASE"/>
    <property type="match status" value="1"/>
</dbReference>
<feature type="non-terminal residue" evidence="2">
    <location>
        <position position="1"/>
    </location>
</feature>
<keyword evidence="3" id="KW-1185">Reference proteome</keyword>
<gene>
    <name evidence="2" type="primary">lysK</name>
    <name evidence="2" type="ORF">E5163_16975</name>
</gene>
<dbReference type="InterPro" id="IPR014729">
    <property type="entry name" value="Rossmann-like_a/b/a_fold"/>
</dbReference>
<dbReference type="SUPFAM" id="SSF52374">
    <property type="entry name" value="Nucleotidylyl transferase"/>
    <property type="match status" value="1"/>
</dbReference>
<dbReference type="Proteomes" id="UP000308054">
    <property type="component" value="Unassembled WGS sequence"/>
</dbReference>
<organism evidence="2 3">
    <name type="scientific">Marinicauda algicola</name>
    <dbReference type="NCBI Taxonomy" id="2029849"/>
    <lineage>
        <taxon>Bacteria</taxon>
        <taxon>Pseudomonadati</taxon>
        <taxon>Pseudomonadota</taxon>
        <taxon>Alphaproteobacteria</taxon>
        <taxon>Maricaulales</taxon>
        <taxon>Maricaulaceae</taxon>
        <taxon>Marinicauda</taxon>
    </lineage>
</organism>
<comment type="caution">
    <text evidence="2">The sequence shown here is derived from an EMBL/GenBank/DDBJ whole genome shotgun (WGS) entry which is preliminary data.</text>
</comment>
<feature type="non-terminal residue" evidence="2">
    <location>
        <position position="100"/>
    </location>
</feature>
<dbReference type="EC" id="6.1.1.6" evidence="2"/>
<sequence>DPSGTHASYGAHMNARLRAFLDHFRLEYDFASATDLYRDGTYDAALLATLKHFDKIMDVMLPTLREERRRTYSPVLPISPKSGKVLYVPMKSVDAEAGTV</sequence>
<dbReference type="Pfam" id="PF01921">
    <property type="entry name" value="tRNA-synt_1f"/>
    <property type="match status" value="1"/>
</dbReference>
<proteinExistence type="predicted"/>
<evidence type="ECO:0000256" key="1">
    <source>
        <dbReference type="ARBA" id="ARBA00022490"/>
    </source>
</evidence>
<dbReference type="GO" id="GO:0005524">
    <property type="term" value="F:ATP binding"/>
    <property type="evidence" value="ECO:0007669"/>
    <property type="project" value="InterPro"/>
</dbReference>
<protein>
    <submittedName>
        <fullName evidence="2">Lysine--tRNA ligase</fullName>
        <ecNumber evidence="2">6.1.1.6</ecNumber>
    </submittedName>
</protein>
<evidence type="ECO:0000313" key="3">
    <source>
        <dbReference type="Proteomes" id="UP000308054"/>
    </source>
</evidence>
<dbReference type="AlphaFoldDB" id="A0A4S2GPD6"/>
<dbReference type="InterPro" id="IPR002904">
    <property type="entry name" value="Lys-tRNA-ligase"/>
</dbReference>
<keyword evidence="1" id="KW-0963">Cytoplasm</keyword>